<dbReference type="Pfam" id="PF00488">
    <property type="entry name" value="MutS_V"/>
    <property type="match status" value="1"/>
</dbReference>
<keyword evidence="5 7" id="KW-0238">DNA-binding</keyword>
<dbReference type="SMART" id="SM00534">
    <property type="entry name" value="MUTSac"/>
    <property type="match status" value="1"/>
</dbReference>
<comment type="caution">
    <text evidence="11">The sequence shown here is derived from an EMBL/GenBank/DDBJ whole genome shotgun (WGS) entry which is preliminary data.</text>
</comment>
<feature type="region of interest" description="Disordered" evidence="9">
    <location>
        <begin position="299"/>
        <end position="318"/>
    </location>
</feature>
<comment type="function">
    <text evidence="7">Component of the post-replicative DNA mismatch repair system (MMR).</text>
</comment>
<dbReference type="InterPro" id="IPR036187">
    <property type="entry name" value="DNA_mismatch_repair_MutS_sf"/>
</dbReference>
<dbReference type="InterPro" id="IPR007860">
    <property type="entry name" value="DNA_mmatch_repair_MutS_con_dom"/>
</dbReference>
<dbReference type="PANTHER" id="PTHR11361:SF34">
    <property type="entry name" value="DNA MISMATCH REPAIR PROTEIN MSH1, MITOCHONDRIAL"/>
    <property type="match status" value="1"/>
</dbReference>
<dbReference type="GO" id="GO:0030983">
    <property type="term" value="F:mismatched DNA binding"/>
    <property type="evidence" value="ECO:0007669"/>
    <property type="project" value="UniProtKB-UniRule"/>
</dbReference>
<dbReference type="Gene3D" id="3.40.50.300">
    <property type="entry name" value="P-loop containing nucleotide triphosphate hydrolases"/>
    <property type="match status" value="1"/>
</dbReference>
<evidence type="ECO:0000256" key="3">
    <source>
        <dbReference type="ARBA" id="ARBA00022763"/>
    </source>
</evidence>
<evidence type="ECO:0000256" key="9">
    <source>
        <dbReference type="SAM" id="MobiDB-lite"/>
    </source>
</evidence>
<dbReference type="Pfam" id="PF01624">
    <property type="entry name" value="MutS_I"/>
    <property type="match status" value="1"/>
</dbReference>
<dbReference type="SUPFAM" id="SSF52540">
    <property type="entry name" value="P-loop containing nucleoside triphosphate hydrolases"/>
    <property type="match status" value="1"/>
</dbReference>
<keyword evidence="12" id="KW-1185">Reference proteome</keyword>
<dbReference type="SUPFAM" id="SSF48334">
    <property type="entry name" value="DNA repair protein MutS, domain III"/>
    <property type="match status" value="1"/>
</dbReference>
<dbReference type="Gene3D" id="1.10.1420.10">
    <property type="match status" value="1"/>
</dbReference>
<dbReference type="GO" id="GO:0005739">
    <property type="term" value="C:mitochondrion"/>
    <property type="evidence" value="ECO:0007669"/>
    <property type="project" value="TreeGrafter"/>
</dbReference>
<feature type="compositionally biased region" description="Acidic residues" evidence="9">
    <location>
        <begin position="303"/>
        <end position="313"/>
    </location>
</feature>
<dbReference type="InterPro" id="IPR007695">
    <property type="entry name" value="DNA_mismatch_repair_MutS-lik_N"/>
</dbReference>
<dbReference type="SUPFAM" id="SSF53150">
    <property type="entry name" value="DNA repair protein MutS, domain II"/>
    <property type="match status" value="1"/>
</dbReference>
<keyword evidence="3 7" id="KW-0227">DNA damage</keyword>
<sequence>MTKMSSRRSTSAVLDVVSTFRGSPRTFRAPPCRCARPRLVTPSGSVCKPIVSRQSACFIRQASSQAKDSSLEAEGSDGTSLKQLKPRKKKEGKMTILASQLPGLSAGPALGAWDAIKGRSSNPPRLAKSPSPVLEVPPVDDEGYQAAVDVGRIPDTDLSRVIWKHWQRFPGCVVLTRVGKFYESYYEKAPIVSNLIGTKMVYKRFTDKSKTASAGKTRLFAFTGFPFTHLDKYLKILVQDHGQTVVLVEEYANERVMDDYTGMVPRRVGRVITPGTLMDESWLSGGESRYLLAISVGESEPTPVEEAEREEGDATEKTSVSLAYTDVSTGEYFVRETTLAYIEDELARISPREVVLDKSLEAMWDSPIVADDEELPPTKALMDLLRVFGIHVSFADTRTPPELEGLSFPSALPSTDAMSLETQALTLLRHHLQYALRDGMPRLPSEPHRMFSERHMQIDAATLHALEVRHALRPGSMVMPTGMGPAASPLSVRGTLLSVLNRTVTASGHRLLIRTLTAPFTDLRAINSRLALVQALHDRDELREDLQALAKQFGDIMRLVQRFRSQRGDRYDVWETAGWIRSTGKLLQRIREELESENENESKDAAGTVEEGKQRLQEFMDEFTPLEEIAEMIEGAIDEEMMAQPADEDGETRDALLGDSDVESAQAQIKSRQNKDWLAREDDLWWLKSGVSPTITRLHGERALLTEEMYRMQDRLRERFDIKNPKQLVLNKSDRHGWHVVLTKKSDYNKLNKDSDFEPIYETKGSRCYAYNAWSALGAKRENVVQTLYTEQTVAFRAIRDKIAEWSELIQHNAELVDELDLAMGFAQVAIECDYVRPILNDSTEMKIVNGRHPAVESGLLASSRLFTPNSTTMSPKSHLHVITGPNQGGKSTLLRQTAVIAILAQSGSFVPAEHAELGIVDKVFSRVGARDDLFRDRSTFMLEMVETAAILRHATERSLVIMDEIGRGTTLHAGVSIAYATLDHILNHIKCRTLFATHYHELAHMLGASKDARQRSKRQRGVRKGVEFWCTDIDQVADGAFSYSYKLQPGVNHDSHAIKAARLAGMPESFLQVAEDTLASLEASPVQVKPHSTE</sequence>
<dbReference type="InterPro" id="IPR027417">
    <property type="entry name" value="P-loop_NTPase"/>
</dbReference>
<dbReference type="SMART" id="SM00533">
    <property type="entry name" value="MUTSd"/>
    <property type="match status" value="1"/>
</dbReference>
<protein>
    <recommendedName>
        <fullName evidence="7">DNA mismatch repair protein</fullName>
    </recommendedName>
</protein>
<dbReference type="Pfam" id="PF05188">
    <property type="entry name" value="MutS_II"/>
    <property type="match status" value="1"/>
</dbReference>
<organism evidence="11 12">
    <name type="scientific">Naematelia encephala</name>
    <dbReference type="NCBI Taxonomy" id="71784"/>
    <lineage>
        <taxon>Eukaryota</taxon>
        <taxon>Fungi</taxon>
        <taxon>Dikarya</taxon>
        <taxon>Basidiomycota</taxon>
        <taxon>Agaricomycotina</taxon>
        <taxon>Tremellomycetes</taxon>
        <taxon>Tremellales</taxon>
        <taxon>Naemateliaceae</taxon>
        <taxon>Naematelia</taxon>
    </lineage>
</organism>
<evidence type="ECO:0000256" key="5">
    <source>
        <dbReference type="ARBA" id="ARBA00023125"/>
    </source>
</evidence>
<dbReference type="PROSITE" id="PS00486">
    <property type="entry name" value="DNA_MISMATCH_REPAIR_2"/>
    <property type="match status" value="1"/>
</dbReference>
<reference evidence="11 12" key="1">
    <citation type="submission" date="2016-07" db="EMBL/GenBank/DDBJ databases">
        <title>Pervasive Adenine N6-methylation of Active Genes in Fungi.</title>
        <authorList>
            <consortium name="DOE Joint Genome Institute"/>
            <person name="Mondo S.J."/>
            <person name="Dannebaum R.O."/>
            <person name="Kuo R.C."/>
            <person name="Labutti K."/>
            <person name="Haridas S."/>
            <person name="Kuo A."/>
            <person name="Salamov A."/>
            <person name="Ahrendt S.R."/>
            <person name="Lipzen A."/>
            <person name="Sullivan W."/>
            <person name="Andreopoulos W.B."/>
            <person name="Clum A."/>
            <person name="Lindquist E."/>
            <person name="Daum C."/>
            <person name="Ramamoorthy G.K."/>
            <person name="Gryganskyi A."/>
            <person name="Culley D."/>
            <person name="Magnuson J.K."/>
            <person name="James T.Y."/>
            <person name="O'Malley M.A."/>
            <person name="Stajich J.E."/>
            <person name="Spatafora J.W."/>
            <person name="Visel A."/>
            <person name="Grigoriev I.V."/>
        </authorList>
    </citation>
    <scope>NUCLEOTIDE SEQUENCE [LARGE SCALE GENOMIC DNA]</scope>
    <source>
        <strain evidence="11 12">68-887.2</strain>
    </source>
</reference>
<dbReference type="GO" id="GO:0140664">
    <property type="term" value="F:ATP-dependent DNA damage sensor activity"/>
    <property type="evidence" value="ECO:0007669"/>
    <property type="project" value="InterPro"/>
</dbReference>
<dbReference type="Gene3D" id="3.40.1170.10">
    <property type="entry name" value="DNA repair protein MutS, domain I"/>
    <property type="match status" value="1"/>
</dbReference>
<dbReference type="GO" id="GO:0043504">
    <property type="term" value="P:mitochondrial DNA repair"/>
    <property type="evidence" value="ECO:0007669"/>
    <property type="project" value="TreeGrafter"/>
</dbReference>
<dbReference type="STRING" id="71784.A0A1Y2BHS5"/>
<dbReference type="FunCoup" id="A0A1Y2BHS5">
    <property type="interactions" value="255"/>
</dbReference>
<keyword evidence="4 7" id="KW-0067">ATP-binding</keyword>
<keyword evidence="6 7" id="KW-0234">DNA repair</keyword>
<dbReference type="InParanoid" id="A0A1Y2BHS5"/>
<dbReference type="GO" id="GO:0006298">
    <property type="term" value="P:mismatch repair"/>
    <property type="evidence" value="ECO:0007669"/>
    <property type="project" value="InterPro"/>
</dbReference>
<feature type="coiled-coil region" evidence="8">
    <location>
        <begin position="580"/>
        <end position="611"/>
    </location>
</feature>
<accession>A0A1Y2BHS5</accession>
<dbReference type="FunFam" id="3.40.50.300:FF:001238">
    <property type="entry name" value="DNA mismatch repair protein"/>
    <property type="match status" value="1"/>
</dbReference>
<evidence type="ECO:0000256" key="7">
    <source>
        <dbReference type="PIRNR" id="PIRNR037677"/>
    </source>
</evidence>
<dbReference type="OrthoDB" id="2534523at2759"/>
<evidence type="ECO:0000313" key="11">
    <source>
        <dbReference type="EMBL" id="ORY34333.1"/>
    </source>
</evidence>
<keyword evidence="8" id="KW-0175">Coiled coil</keyword>
<name>A0A1Y2BHS5_9TREE</name>
<dbReference type="Pfam" id="PF05192">
    <property type="entry name" value="MutS_III"/>
    <property type="match status" value="1"/>
</dbReference>
<dbReference type="Gene3D" id="3.30.420.110">
    <property type="entry name" value="MutS, connector domain"/>
    <property type="match status" value="1"/>
</dbReference>
<evidence type="ECO:0000256" key="6">
    <source>
        <dbReference type="ARBA" id="ARBA00023204"/>
    </source>
</evidence>
<evidence type="ECO:0000256" key="8">
    <source>
        <dbReference type="SAM" id="Coils"/>
    </source>
</evidence>
<evidence type="ECO:0000256" key="1">
    <source>
        <dbReference type="ARBA" id="ARBA00006271"/>
    </source>
</evidence>
<dbReference type="InterPro" id="IPR036678">
    <property type="entry name" value="MutS_con_dom_sf"/>
</dbReference>
<keyword evidence="2 7" id="KW-0547">Nucleotide-binding</keyword>
<evidence type="ECO:0000256" key="4">
    <source>
        <dbReference type="ARBA" id="ARBA00022840"/>
    </source>
</evidence>
<dbReference type="Proteomes" id="UP000193986">
    <property type="component" value="Unassembled WGS sequence"/>
</dbReference>
<dbReference type="SUPFAM" id="SSF55271">
    <property type="entry name" value="DNA repair protein MutS, domain I"/>
    <property type="match status" value="1"/>
</dbReference>
<dbReference type="EMBL" id="MCFC01000003">
    <property type="protein sequence ID" value="ORY34333.1"/>
    <property type="molecule type" value="Genomic_DNA"/>
</dbReference>
<dbReference type="InterPro" id="IPR000432">
    <property type="entry name" value="DNA_mismatch_repair_MutS_C"/>
</dbReference>
<dbReference type="PIRSF" id="PIRSF037677">
    <property type="entry name" value="DNA_mis_repair_Msh6"/>
    <property type="match status" value="1"/>
</dbReference>
<feature type="domain" description="DNA mismatch repair proteins mutS family" evidence="10">
    <location>
        <begin position="959"/>
        <end position="975"/>
    </location>
</feature>
<evidence type="ECO:0000256" key="2">
    <source>
        <dbReference type="ARBA" id="ARBA00022741"/>
    </source>
</evidence>
<dbReference type="InterPro" id="IPR016151">
    <property type="entry name" value="DNA_mismatch_repair_MutS_N"/>
</dbReference>
<feature type="region of interest" description="Disordered" evidence="9">
    <location>
        <begin position="68"/>
        <end position="92"/>
    </location>
</feature>
<evidence type="ECO:0000313" key="12">
    <source>
        <dbReference type="Proteomes" id="UP000193986"/>
    </source>
</evidence>
<dbReference type="AlphaFoldDB" id="A0A1Y2BHS5"/>
<gene>
    <name evidence="11" type="ORF">BCR39DRAFT_196406</name>
</gene>
<dbReference type="GO" id="GO:0005634">
    <property type="term" value="C:nucleus"/>
    <property type="evidence" value="ECO:0007669"/>
    <property type="project" value="TreeGrafter"/>
</dbReference>
<dbReference type="PANTHER" id="PTHR11361">
    <property type="entry name" value="DNA MISMATCH REPAIR PROTEIN MUTS FAMILY MEMBER"/>
    <property type="match status" value="1"/>
</dbReference>
<dbReference type="InterPro" id="IPR007696">
    <property type="entry name" value="DNA_mismatch_repair_MutS_core"/>
</dbReference>
<dbReference type="GO" id="GO:0005524">
    <property type="term" value="F:ATP binding"/>
    <property type="evidence" value="ECO:0007669"/>
    <property type="project" value="UniProtKB-UniRule"/>
</dbReference>
<comment type="similarity">
    <text evidence="1 7">Belongs to the DNA mismatch repair MutS family.</text>
</comment>
<evidence type="ECO:0000259" key="10">
    <source>
        <dbReference type="PROSITE" id="PS00486"/>
    </source>
</evidence>
<dbReference type="InterPro" id="IPR017261">
    <property type="entry name" value="DNA_mismatch_repair_MutS/MSH"/>
</dbReference>
<proteinExistence type="inferred from homology"/>
<dbReference type="InterPro" id="IPR045076">
    <property type="entry name" value="MutS"/>
</dbReference>